<dbReference type="HOGENOM" id="CLU_1153267_0_0_1"/>
<dbReference type="PANTHER" id="PTHR45763">
    <property type="entry name" value="HYDROLASE, ALPHA/BETA FOLD FAMILY PROTEIN, EXPRESSED-RELATED"/>
    <property type="match status" value="1"/>
</dbReference>
<sequence>MKIWPSTCPSVAALPPPNGWPGFAKNPSHLSLLPSTSRGSAARLSSRPRRLALLPRPPLTSAAPLPPLSPCQIRWQAVDPALRLPPVDLAAQSLAGAENSELARRLRGPAVATGKRLSFMNEYLAEDRDPVRCWVVAAAVAFVTLIVLGVGSVDDTPVELPKKLYIGLPSAKTIQLPDGRHLAYKEQGVTADRARFSLIAPHSFLSSRLARIPGIKPSQEFGARLMDELMNTNASMNSWGA</sequence>
<dbReference type="Gramene" id="ONIVA03G01050.1">
    <property type="protein sequence ID" value="ONIVA03G01050.1"/>
    <property type="gene ID" value="ONIVA03G01050"/>
</dbReference>
<evidence type="ECO:0000313" key="2">
    <source>
        <dbReference type="Proteomes" id="UP000006591"/>
    </source>
</evidence>
<reference evidence="1" key="2">
    <citation type="submission" date="2018-04" db="EMBL/GenBank/DDBJ databases">
        <title>OnivRS2 (Oryza nivara Reference Sequence Version 2).</title>
        <authorList>
            <person name="Zhang J."/>
            <person name="Kudrna D."/>
            <person name="Lee S."/>
            <person name="Talag J."/>
            <person name="Rajasekar S."/>
            <person name="Welchert J."/>
            <person name="Hsing Y.-I."/>
            <person name="Wing R.A."/>
        </authorList>
    </citation>
    <scope>NUCLEOTIDE SEQUENCE [LARGE SCALE GENOMIC DNA]</scope>
    <source>
        <strain evidence="1">SL10</strain>
    </source>
</reference>
<organism evidence="1">
    <name type="scientific">Oryza nivara</name>
    <name type="common">Indian wild rice</name>
    <name type="synonym">Oryza sativa f. spontanea</name>
    <dbReference type="NCBI Taxonomy" id="4536"/>
    <lineage>
        <taxon>Eukaryota</taxon>
        <taxon>Viridiplantae</taxon>
        <taxon>Streptophyta</taxon>
        <taxon>Embryophyta</taxon>
        <taxon>Tracheophyta</taxon>
        <taxon>Spermatophyta</taxon>
        <taxon>Magnoliopsida</taxon>
        <taxon>Liliopsida</taxon>
        <taxon>Poales</taxon>
        <taxon>Poaceae</taxon>
        <taxon>BOP clade</taxon>
        <taxon>Oryzoideae</taxon>
        <taxon>Oryzeae</taxon>
        <taxon>Oryzinae</taxon>
        <taxon>Oryza</taxon>
    </lineage>
</organism>
<dbReference type="AlphaFoldDB" id="A0A0E0GFW9"/>
<reference evidence="1" key="1">
    <citation type="submission" date="2015-04" db="UniProtKB">
        <authorList>
            <consortium name="EnsemblPlants"/>
        </authorList>
    </citation>
    <scope>IDENTIFICATION</scope>
    <source>
        <strain evidence="1">SL10</strain>
    </source>
</reference>
<proteinExistence type="predicted"/>
<dbReference type="Proteomes" id="UP000006591">
    <property type="component" value="Chromosome 3"/>
</dbReference>
<dbReference type="eggNOG" id="ENOG502QS8H">
    <property type="taxonomic scope" value="Eukaryota"/>
</dbReference>
<evidence type="ECO:0000313" key="1">
    <source>
        <dbReference type="EnsemblPlants" id="ONIVA03G01050.1"/>
    </source>
</evidence>
<keyword evidence="2" id="KW-1185">Reference proteome</keyword>
<accession>A0A0E0GFW9</accession>
<protein>
    <submittedName>
        <fullName evidence="1">Uncharacterized protein</fullName>
    </submittedName>
</protein>
<dbReference type="PANTHER" id="PTHR45763:SF8">
    <property type="entry name" value="ALPHA_BETA-HYDROLASES SUPERFAMILY PROTEIN"/>
    <property type="match status" value="1"/>
</dbReference>
<dbReference type="EnsemblPlants" id="ONIVA03G01050.1">
    <property type="protein sequence ID" value="ONIVA03G01050.1"/>
    <property type="gene ID" value="ONIVA03G01050"/>
</dbReference>
<dbReference type="STRING" id="4536.A0A0E0GFW9"/>
<name>A0A0E0GFW9_ORYNI</name>